<gene>
    <name evidence="1" type="ORF">X777_15941</name>
</gene>
<organism evidence="1 2">
    <name type="scientific">Ooceraea biroi</name>
    <name type="common">Clonal raider ant</name>
    <name type="synonym">Cerapachys biroi</name>
    <dbReference type="NCBI Taxonomy" id="2015173"/>
    <lineage>
        <taxon>Eukaryota</taxon>
        <taxon>Metazoa</taxon>
        <taxon>Ecdysozoa</taxon>
        <taxon>Arthropoda</taxon>
        <taxon>Hexapoda</taxon>
        <taxon>Insecta</taxon>
        <taxon>Pterygota</taxon>
        <taxon>Neoptera</taxon>
        <taxon>Endopterygota</taxon>
        <taxon>Hymenoptera</taxon>
        <taxon>Apocrita</taxon>
        <taxon>Aculeata</taxon>
        <taxon>Formicoidea</taxon>
        <taxon>Formicidae</taxon>
        <taxon>Dorylinae</taxon>
        <taxon>Ooceraea</taxon>
    </lineage>
</organism>
<keyword evidence="2" id="KW-1185">Reference proteome</keyword>
<accession>A0A026WTF7</accession>
<name>A0A026WTF7_OOCBI</name>
<proteinExistence type="predicted"/>
<protein>
    <submittedName>
        <fullName evidence="1">Uncharacterized protein</fullName>
    </submittedName>
</protein>
<evidence type="ECO:0000313" key="1">
    <source>
        <dbReference type="EMBL" id="EZA59297.1"/>
    </source>
</evidence>
<dbReference type="Proteomes" id="UP000053097">
    <property type="component" value="Unassembled WGS sequence"/>
</dbReference>
<evidence type="ECO:0000313" key="2">
    <source>
        <dbReference type="Proteomes" id="UP000053097"/>
    </source>
</evidence>
<reference evidence="1 2" key="1">
    <citation type="journal article" date="2014" name="Curr. Biol.">
        <title>The genome of the clonal raider ant Cerapachys biroi.</title>
        <authorList>
            <person name="Oxley P.R."/>
            <person name="Ji L."/>
            <person name="Fetter-Pruneda I."/>
            <person name="McKenzie S.K."/>
            <person name="Li C."/>
            <person name="Hu H."/>
            <person name="Zhang G."/>
            <person name="Kronauer D.J."/>
        </authorList>
    </citation>
    <scope>NUCLEOTIDE SEQUENCE [LARGE SCALE GENOMIC DNA]</scope>
</reference>
<dbReference type="EMBL" id="KK107109">
    <property type="protein sequence ID" value="EZA59297.1"/>
    <property type="molecule type" value="Genomic_DNA"/>
</dbReference>
<dbReference type="AlphaFoldDB" id="A0A026WTF7"/>
<sequence>MKTDMLRFRGGHKMIPLILILHRKIDMSRFRGGHKMIPLIFILHRKIDMSRFRGGHKMIPLILILHRKMKRVFKLEFLRGFNNANYDGAHHVREWLSTDNANAKR</sequence>